<evidence type="ECO:0000313" key="3">
    <source>
        <dbReference type="Proteomes" id="UP001501231"/>
    </source>
</evidence>
<feature type="compositionally biased region" description="Low complexity" evidence="1">
    <location>
        <begin position="47"/>
        <end position="64"/>
    </location>
</feature>
<sequence length="90" mass="9481">MMVFLSGAVESSASTRWTTPDSVKAGRGGAAGPSEERARATRAMVWATSVRSPTASAASSSAQRSRAKRRRAFRRRSGETVPAASVPSVR</sequence>
<comment type="caution">
    <text evidence="2">The sequence shown here is derived from an EMBL/GenBank/DDBJ whole genome shotgun (WGS) entry which is preliminary data.</text>
</comment>
<organism evidence="2 3">
    <name type="scientific">Actinomadura vinacea</name>
    <dbReference type="NCBI Taxonomy" id="115336"/>
    <lineage>
        <taxon>Bacteria</taxon>
        <taxon>Bacillati</taxon>
        <taxon>Actinomycetota</taxon>
        <taxon>Actinomycetes</taxon>
        <taxon>Streptosporangiales</taxon>
        <taxon>Thermomonosporaceae</taxon>
        <taxon>Actinomadura</taxon>
    </lineage>
</organism>
<accession>A0ABP5VM43</accession>
<evidence type="ECO:0000256" key="1">
    <source>
        <dbReference type="SAM" id="MobiDB-lite"/>
    </source>
</evidence>
<feature type="compositionally biased region" description="Basic residues" evidence="1">
    <location>
        <begin position="65"/>
        <end position="75"/>
    </location>
</feature>
<dbReference type="EMBL" id="BAAARW010000003">
    <property type="protein sequence ID" value="GAA2404187.1"/>
    <property type="molecule type" value="Genomic_DNA"/>
</dbReference>
<proteinExistence type="predicted"/>
<name>A0ABP5VM43_9ACTN</name>
<feature type="region of interest" description="Disordered" evidence="1">
    <location>
        <begin position="1"/>
        <end position="90"/>
    </location>
</feature>
<dbReference type="Proteomes" id="UP001501231">
    <property type="component" value="Unassembled WGS sequence"/>
</dbReference>
<reference evidence="3" key="1">
    <citation type="journal article" date="2019" name="Int. J. Syst. Evol. Microbiol.">
        <title>The Global Catalogue of Microorganisms (GCM) 10K type strain sequencing project: providing services to taxonomists for standard genome sequencing and annotation.</title>
        <authorList>
            <consortium name="The Broad Institute Genomics Platform"/>
            <consortium name="The Broad Institute Genome Sequencing Center for Infectious Disease"/>
            <person name="Wu L."/>
            <person name="Ma J."/>
        </authorList>
    </citation>
    <scope>NUCLEOTIDE SEQUENCE [LARGE SCALE GENOMIC DNA]</scope>
    <source>
        <strain evidence="3">JCM 3325</strain>
    </source>
</reference>
<evidence type="ECO:0000313" key="2">
    <source>
        <dbReference type="EMBL" id="GAA2404187.1"/>
    </source>
</evidence>
<keyword evidence="3" id="KW-1185">Reference proteome</keyword>
<gene>
    <name evidence="2" type="ORF">GCM10010191_09840</name>
</gene>
<feature type="compositionally biased region" description="Polar residues" evidence="1">
    <location>
        <begin position="9"/>
        <end position="21"/>
    </location>
</feature>
<protein>
    <submittedName>
        <fullName evidence="2">Uncharacterized protein</fullName>
    </submittedName>
</protein>